<proteinExistence type="predicted"/>
<comment type="caution">
    <text evidence="1">The sequence shown here is derived from an EMBL/GenBank/DDBJ whole genome shotgun (WGS) entry which is preliminary data.</text>
</comment>
<organism evidence="1 2">
    <name type="scientific">Araneus ventricosus</name>
    <name type="common">Orbweaver spider</name>
    <name type="synonym">Epeira ventricosa</name>
    <dbReference type="NCBI Taxonomy" id="182803"/>
    <lineage>
        <taxon>Eukaryota</taxon>
        <taxon>Metazoa</taxon>
        <taxon>Ecdysozoa</taxon>
        <taxon>Arthropoda</taxon>
        <taxon>Chelicerata</taxon>
        <taxon>Arachnida</taxon>
        <taxon>Araneae</taxon>
        <taxon>Araneomorphae</taxon>
        <taxon>Entelegynae</taxon>
        <taxon>Araneoidea</taxon>
        <taxon>Araneidae</taxon>
        <taxon>Araneus</taxon>
    </lineage>
</organism>
<accession>A0A4Y2E4D3</accession>
<reference evidence="1 2" key="1">
    <citation type="journal article" date="2019" name="Sci. Rep.">
        <title>Orb-weaving spider Araneus ventricosus genome elucidates the spidroin gene catalogue.</title>
        <authorList>
            <person name="Kono N."/>
            <person name="Nakamura H."/>
            <person name="Ohtoshi R."/>
            <person name="Moran D.A.P."/>
            <person name="Shinohara A."/>
            <person name="Yoshida Y."/>
            <person name="Fujiwara M."/>
            <person name="Mori M."/>
            <person name="Tomita M."/>
            <person name="Arakawa K."/>
        </authorList>
    </citation>
    <scope>NUCLEOTIDE SEQUENCE [LARGE SCALE GENOMIC DNA]</scope>
</reference>
<evidence type="ECO:0008006" key="3">
    <source>
        <dbReference type="Google" id="ProtNLM"/>
    </source>
</evidence>
<gene>
    <name evidence="1" type="ORF">AVEN_147082_1</name>
</gene>
<evidence type="ECO:0000313" key="2">
    <source>
        <dbReference type="Proteomes" id="UP000499080"/>
    </source>
</evidence>
<sequence>MLKSILRKVLGKASLQFEELCTVLCNAEGIINSRPLTYLSEDNEDLVALTPAMFLQDVKEIGVPDIDQIDSKRVNKRFFYRQKLCQDLRKRFRIGYLGHLREFSKICNESKIKEGDIVLIDKKVRLVEIQTKSGSFLRPIQRLFPLEISQSEKSAVPRPPKSYPLSTMIPDGVPTSSDSLAVPDVNPNVNVCSRRRSRYGRLLKPSALLDSFI</sequence>
<dbReference type="EMBL" id="BGPR01000493">
    <property type="protein sequence ID" value="GBM23166.1"/>
    <property type="molecule type" value="Genomic_DNA"/>
</dbReference>
<dbReference type="OrthoDB" id="6434609at2759"/>
<keyword evidence="2" id="KW-1185">Reference proteome</keyword>
<dbReference type="AlphaFoldDB" id="A0A4Y2E4D3"/>
<name>A0A4Y2E4D3_ARAVE</name>
<dbReference type="Proteomes" id="UP000499080">
    <property type="component" value="Unassembled WGS sequence"/>
</dbReference>
<protein>
    <recommendedName>
        <fullName evidence="3">DUF5641 domain-containing protein</fullName>
    </recommendedName>
</protein>
<dbReference type="PANTHER" id="PTHR47331:SF2">
    <property type="match status" value="1"/>
</dbReference>
<evidence type="ECO:0000313" key="1">
    <source>
        <dbReference type="EMBL" id="GBM23166.1"/>
    </source>
</evidence>
<dbReference type="PANTHER" id="PTHR47331">
    <property type="entry name" value="PHD-TYPE DOMAIN-CONTAINING PROTEIN"/>
    <property type="match status" value="1"/>
</dbReference>